<keyword evidence="2" id="KW-1185">Reference proteome</keyword>
<protein>
    <recommendedName>
        <fullName evidence="3">Tetratricopeptide repeat protein</fullName>
    </recommendedName>
</protein>
<dbReference type="EMBL" id="JAVRFD010000001">
    <property type="protein sequence ID" value="MDT0541766.1"/>
    <property type="molecule type" value="Genomic_DNA"/>
</dbReference>
<gene>
    <name evidence="1" type="ORF">RND15_03415</name>
</gene>
<evidence type="ECO:0000313" key="2">
    <source>
        <dbReference type="Proteomes" id="UP001180754"/>
    </source>
</evidence>
<name>A0ABU2X8E0_9ACTN</name>
<evidence type="ECO:0008006" key="3">
    <source>
        <dbReference type="Google" id="ProtNLM"/>
    </source>
</evidence>
<dbReference type="RefSeq" id="WP_311722048.1">
    <property type="nucleotide sequence ID" value="NZ_JAVRFD010000001.1"/>
</dbReference>
<sequence length="131" mass="14037">MSARCAAREARRCGAPGRYISTLGDVFPALGTPGSGDDTADWTARAAAFVPPVLPESPAFQQALDLARTLARQGDTDEAWTVIETALPHWHSDSPHRIAPVILLTDPVLSDLITPDRARRIVTTPRGEGRG</sequence>
<reference evidence="1" key="1">
    <citation type="submission" date="2024-05" db="EMBL/GenBank/DDBJ databases">
        <title>30 novel species of actinomycetes from the DSMZ collection.</title>
        <authorList>
            <person name="Nouioui I."/>
        </authorList>
    </citation>
    <scope>NUCLEOTIDE SEQUENCE</scope>
    <source>
        <strain evidence="1">DSM 41529</strain>
    </source>
</reference>
<proteinExistence type="predicted"/>
<dbReference type="Proteomes" id="UP001180754">
    <property type="component" value="Unassembled WGS sequence"/>
</dbReference>
<accession>A0ABU2X8E0</accession>
<evidence type="ECO:0000313" key="1">
    <source>
        <dbReference type="EMBL" id="MDT0541766.1"/>
    </source>
</evidence>
<comment type="caution">
    <text evidence="1">The sequence shown here is derived from an EMBL/GenBank/DDBJ whole genome shotgun (WGS) entry which is preliminary data.</text>
</comment>
<organism evidence="1 2">
    <name type="scientific">Streptomyces lonegramiae</name>
    <dbReference type="NCBI Taxonomy" id="3075524"/>
    <lineage>
        <taxon>Bacteria</taxon>
        <taxon>Bacillati</taxon>
        <taxon>Actinomycetota</taxon>
        <taxon>Actinomycetes</taxon>
        <taxon>Kitasatosporales</taxon>
        <taxon>Streptomycetaceae</taxon>
        <taxon>Streptomyces</taxon>
    </lineage>
</organism>